<accession>A0A4Y8VMH6</accession>
<evidence type="ECO:0000313" key="2">
    <source>
        <dbReference type="Proteomes" id="UP000297555"/>
    </source>
</evidence>
<sequence>MTKTHKVLVVEIDHFVEDAILLVVGGAEVRCFASYSPSKIEVRKTYEAEFEMVLSGEEFVSPTQCEKMQVKMLGSGFHCEVYGYLDGEVFRSFVDFMDQDIHYEYPHLNGQFVKINADRIDVSFVR</sequence>
<dbReference type="EMBL" id="SPDQ01000011">
    <property type="protein sequence ID" value="TFH81586.1"/>
    <property type="molecule type" value="Genomic_DNA"/>
</dbReference>
<dbReference type="OrthoDB" id="5879783at2"/>
<dbReference type="Proteomes" id="UP000297555">
    <property type="component" value="Unassembled WGS sequence"/>
</dbReference>
<protein>
    <submittedName>
        <fullName evidence="1">Uncharacterized protein</fullName>
    </submittedName>
</protein>
<organism evidence="1 2">
    <name type="scientific">Pseudomonas kribbensis</name>
    <dbReference type="NCBI Taxonomy" id="1628086"/>
    <lineage>
        <taxon>Bacteria</taxon>
        <taxon>Pseudomonadati</taxon>
        <taxon>Pseudomonadota</taxon>
        <taxon>Gammaproteobacteria</taxon>
        <taxon>Pseudomonadales</taxon>
        <taxon>Pseudomonadaceae</taxon>
        <taxon>Pseudomonas</taxon>
    </lineage>
</organism>
<comment type="caution">
    <text evidence="1">The sequence shown here is derived from an EMBL/GenBank/DDBJ whole genome shotgun (WGS) entry which is preliminary data.</text>
</comment>
<reference evidence="1 2" key="1">
    <citation type="submission" date="2019-03" db="EMBL/GenBank/DDBJ databases">
        <title>Draft genome sequence of humic substances-degrading Pseudomonas kribbensis CHA-19 from forest soil.</title>
        <authorList>
            <person name="Kim D."/>
        </authorList>
    </citation>
    <scope>NUCLEOTIDE SEQUENCE [LARGE SCALE GENOMIC DNA]</scope>
    <source>
        <strain evidence="1 2">CHA-19</strain>
    </source>
</reference>
<evidence type="ECO:0000313" key="1">
    <source>
        <dbReference type="EMBL" id="TFH81586.1"/>
    </source>
</evidence>
<gene>
    <name evidence="1" type="ORF">E4J90_08340</name>
</gene>
<dbReference type="RefSeq" id="WP_134825983.1">
    <property type="nucleotide sequence ID" value="NZ_SPDQ01000011.1"/>
</dbReference>
<dbReference type="AlphaFoldDB" id="A0A4Y8VMH6"/>
<proteinExistence type="predicted"/>
<name>A0A4Y8VMH6_9PSED</name>